<dbReference type="GO" id="GO:0016197">
    <property type="term" value="P:endosomal transport"/>
    <property type="evidence" value="ECO:0007669"/>
    <property type="project" value="TreeGrafter"/>
</dbReference>
<dbReference type="PROSITE" id="PS50031">
    <property type="entry name" value="EH"/>
    <property type="match status" value="1"/>
</dbReference>
<reference evidence="5" key="1">
    <citation type="submission" date="2014-03" db="EMBL/GenBank/DDBJ databases">
        <authorList>
            <person name="Aksoy S."/>
            <person name="Warren W."/>
            <person name="Wilson R.K."/>
        </authorList>
    </citation>
    <scope>NUCLEOTIDE SEQUENCE [LARGE SCALE GENOMIC DNA]</scope>
    <source>
        <strain evidence="5">IAEA</strain>
    </source>
</reference>
<dbReference type="AlphaFoldDB" id="A0A1A9WBI1"/>
<feature type="compositionally biased region" description="Low complexity" evidence="1">
    <location>
        <begin position="587"/>
        <end position="607"/>
    </location>
</feature>
<feature type="compositionally biased region" description="Low complexity" evidence="1">
    <location>
        <begin position="207"/>
        <end position="218"/>
    </location>
</feature>
<evidence type="ECO:0000259" key="3">
    <source>
        <dbReference type="PROSITE" id="PS50222"/>
    </source>
</evidence>
<reference evidence="4" key="2">
    <citation type="submission" date="2020-05" db="UniProtKB">
        <authorList>
            <consortium name="EnsemblMetazoa"/>
        </authorList>
    </citation>
    <scope>IDENTIFICATION</scope>
    <source>
        <strain evidence="4">IAEA</strain>
    </source>
</reference>
<dbReference type="GO" id="GO:0006897">
    <property type="term" value="P:endocytosis"/>
    <property type="evidence" value="ECO:0007669"/>
    <property type="project" value="TreeGrafter"/>
</dbReference>
<dbReference type="Gene3D" id="1.10.238.10">
    <property type="entry name" value="EF-hand"/>
    <property type="match status" value="2"/>
</dbReference>
<dbReference type="PANTHER" id="PTHR11216:SF174">
    <property type="entry name" value="GH06923P"/>
    <property type="match status" value="1"/>
</dbReference>
<feature type="region of interest" description="Disordered" evidence="1">
    <location>
        <begin position="581"/>
        <end position="694"/>
    </location>
</feature>
<evidence type="ECO:0000256" key="1">
    <source>
        <dbReference type="SAM" id="MobiDB-lite"/>
    </source>
</evidence>
<feature type="domain" description="EH" evidence="2">
    <location>
        <begin position="269"/>
        <end position="358"/>
    </location>
</feature>
<feature type="compositionally biased region" description="Polar residues" evidence="1">
    <location>
        <begin position="644"/>
        <end position="654"/>
    </location>
</feature>
<dbReference type="EnsemblMetazoa" id="GBRI013355-RA">
    <property type="protein sequence ID" value="GBRI013355-PA"/>
    <property type="gene ID" value="GBRI013355"/>
</dbReference>
<dbReference type="GO" id="GO:0005737">
    <property type="term" value="C:cytoplasm"/>
    <property type="evidence" value="ECO:0007669"/>
    <property type="project" value="TreeGrafter"/>
</dbReference>
<dbReference type="GO" id="GO:0005886">
    <property type="term" value="C:plasma membrane"/>
    <property type="evidence" value="ECO:0007669"/>
    <property type="project" value="TreeGrafter"/>
</dbReference>
<feature type="region of interest" description="Disordered" evidence="1">
    <location>
        <begin position="190"/>
        <end position="222"/>
    </location>
</feature>
<dbReference type="InterPro" id="IPR000261">
    <property type="entry name" value="EH_dom"/>
</dbReference>
<dbReference type="PANTHER" id="PTHR11216">
    <property type="entry name" value="EH DOMAIN"/>
    <property type="match status" value="1"/>
</dbReference>
<protein>
    <recommendedName>
        <fullName evidence="6">EH domain-containing protein</fullName>
    </recommendedName>
</protein>
<evidence type="ECO:0008006" key="6">
    <source>
        <dbReference type="Google" id="ProtNLM"/>
    </source>
</evidence>
<keyword evidence="5" id="KW-1185">Reference proteome</keyword>
<feature type="compositionally biased region" description="Polar residues" evidence="1">
    <location>
        <begin position="139"/>
        <end position="168"/>
    </location>
</feature>
<organism evidence="4 5">
    <name type="scientific">Glossina brevipalpis</name>
    <dbReference type="NCBI Taxonomy" id="37001"/>
    <lineage>
        <taxon>Eukaryota</taxon>
        <taxon>Metazoa</taxon>
        <taxon>Ecdysozoa</taxon>
        <taxon>Arthropoda</taxon>
        <taxon>Hexapoda</taxon>
        <taxon>Insecta</taxon>
        <taxon>Pterygota</taxon>
        <taxon>Neoptera</taxon>
        <taxon>Endopterygota</taxon>
        <taxon>Diptera</taxon>
        <taxon>Brachycera</taxon>
        <taxon>Muscomorpha</taxon>
        <taxon>Hippoboscoidea</taxon>
        <taxon>Glossinidae</taxon>
        <taxon>Glossina</taxon>
    </lineage>
</organism>
<dbReference type="GO" id="GO:0005509">
    <property type="term" value="F:calcium ion binding"/>
    <property type="evidence" value="ECO:0007669"/>
    <property type="project" value="InterPro"/>
</dbReference>
<dbReference type="InterPro" id="IPR002048">
    <property type="entry name" value="EF_hand_dom"/>
</dbReference>
<feature type="domain" description="EF-hand" evidence="3">
    <location>
        <begin position="302"/>
        <end position="337"/>
    </location>
</feature>
<evidence type="ECO:0000313" key="4">
    <source>
        <dbReference type="EnsemblMetazoa" id="GBRI013355-PA"/>
    </source>
</evidence>
<name>A0A1A9WBI1_9MUSC</name>
<proteinExistence type="predicted"/>
<feature type="region of interest" description="Disordered" evidence="1">
    <location>
        <begin position="133"/>
        <end position="172"/>
    </location>
</feature>
<dbReference type="InterPro" id="IPR011992">
    <property type="entry name" value="EF-hand-dom_pair"/>
</dbReference>
<evidence type="ECO:0000313" key="5">
    <source>
        <dbReference type="Proteomes" id="UP000091820"/>
    </source>
</evidence>
<dbReference type="Pfam" id="PF12763">
    <property type="entry name" value="EH"/>
    <property type="match status" value="1"/>
</dbReference>
<dbReference type="STRING" id="37001.A0A1A9WBI1"/>
<dbReference type="Proteomes" id="UP000091820">
    <property type="component" value="Unassembled WGS sequence"/>
</dbReference>
<dbReference type="VEuPathDB" id="VectorBase:GBRI013355"/>
<dbReference type="CDD" id="cd00052">
    <property type="entry name" value="EH"/>
    <property type="match status" value="1"/>
</dbReference>
<feature type="compositionally biased region" description="Polar residues" evidence="1">
    <location>
        <begin position="664"/>
        <end position="673"/>
    </location>
</feature>
<dbReference type="PROSITE" id="PS50222">
    <property type="entry name" value="EF_HAND_2"/>
    <property type="match status" value="1"/>
</dbReference>
<sequence>MEEVSLTETETRYYGDLFLCCDEEKTGKIPMLKATELYRSANLPNDKILEIISLAGIPPTALHISRAQFYSCLKLIAASQASMPLRQELIAASVQLPLPRFSWTDNTNCSEMKIHHHHVIPPPPIADRRNSLQRRTEWPDSNLSSRRNSLHQHQTEVTSINSDIPSTDSEVERCESSCGGEEVVIGSSNCVTHRHGGGGGGSPEAWSTNSDSPTPTNSVAERPWAKETLWHGLLGDEHRQLLGTEEESSDRDEENETDLEAVYQITSEQREYYYKQFKAVQHDPNGLLSGQIARVFFEKSRIPVEELRHIWQLCDVTRDGALSLSEFTAAMHLVVLRRNNIPLPAVLPACLHPAGLQHVSLCSQMPAQEPPEADLLHLDDDDDEDKTDNTIIGSKIDSNKTTNSRVINEKNVMNLSTLSASSQTSINPRPVVTDVVNQKQSLTPLTNTATVKNRSISNSPKATDPTITPPISSNLTSTAVYAAAPNKDRSLWTIENQPNQWTKFTESPTSNVSSPGPKPVNFDMQRTAQAVVSDPQILHPVPLRVTPVGGNVQASSTGNASNAIPDKLDSDIGDNVVMRETSPIKQTNFNNSNNVTIVSNSGNNNNIPHQRDSSQSSDLRAIQRPQAKKLPIKNIGALPPPPQRESSIGNSANITGDHDPAAAASNTQVSISLINKKDPPPLPPPRPHRHGRSSSLDLNKFKIAAPCSQQPEITAQTSFDLQTSNGFADFAHFTDDSNVTNFCDGISEQYQQQQQMHSLPSQSIATGTSAAVMVLPLTRLSLQSNQRVSAFEVYRKPNTPRNSLSPTPTGTTILQIPAPAPFGSAGAAAMTNVLPNAELYEKRVNAISETLRHVSFKKENNSNSLTDILRHLREQNNLLLRLCNDLSDELLIVQTRKEEMRIKLEALGLMSTVNDAATALSIPMAAGQSVVRTGSSISAPVTANVTGGSGSSDQLRPESMTTQIYMDIFFVQGSYQVLYNRHFTDYICKKILVEEDE</sequence>
<dbReference type="SUPFAM" id="SSF47473">
    <property type="entry name" value="EF-hand"/>
    <property type="match status" value="2"/>
</dbReference>
<evidence type="ECO:0000259" key="2">
    <source>
        <dbReference type="PROSITE" id="PS50031"/>
    </source>
</evidence>
<accession>A0A1A9WBI1</accession>
<dbReference type="SMART" id="SM00027">
    <property type="entry name" value="EH"/>
    <property type="match status" value="1"/>
</dbReference>